<feature type="binding site" evidence="3">
    <location>
        <position position="11"/>
    </location>
    <ligand>
        <name>Zn(2+)</name>
        <dbReference type="ChEBI" id="CHEBI:29105"/>
    </ligand>
</feature>
<reference evidence="5 6" key="1">
    <citation type="submission" date="2018-06" db="EMBL/GenBank/DDBJ databases">
        <title>Extensive metabolic versatility and redundancy in microbially diverse, dynamic hydrothermal sediments.</title>
        <authorList>
            <person name="Dombrowski N."/>
            <person name="Teske A."/>
            <person name="Baker B.J."/>
        </authorList>
    </citation>
    <scope>NUCLEOTIDE SEQUENCE [LARGE SCALE GENOMIC DNA]</scope>
    <source>
        <strain evidence="5">B30_G17</strain>
    </source>
</reference>
<dbReference type="Pfam" id="PF01246">
    <property type="entry name" value="Ribosomal_L24e"/>
    <property type="match status" value="1"/>
</dbReference>
<keyword evidence="3" id="KW-0479">Metal-binding</keyword>
<name>A0A497EV37_9CREN</name>
<dbReference type="NCBIfam" id="NF034186">
    <property type="entry name" value="PRK14891.1-1"/>
    <property type="match status" value="1"/>
</dbReference>
<organism evidence="5 6">
    <name type="scientific">Thermoproteota archaeon</name>
    <dbReference type="NCBI Taxonomy" id="2056631"/>
    <lineage>
        <taxon>Archaea</taxon>
        <taxon>Thermoproteota</taxon>
    </lineage>
</organism>
<gene>
    <name evidence="3" type="primary">rpl24e</name>
    <name evidence="5" type="ORF">DRJ21_01070</name>
</gene>
<keyword evidence="3" id="KW-0694">RNA-binding</keyword>
<dbReference type="AlphaFoldDB" id="A0A497EV37"/>
<comment type="caution">
    <text evidence="5">The sequence shown here is derived from an EMBL/GenBank/DDBJ whole genome shotgun (WGS) entry which is preliminary data.</text>
</comment>
<comment type="subunit">
    <text evidence="3">Part of the 50S ribosomal subunit. Forms a cluster with proteins L3 and L14.</text>
</comment>
<dbReference type="GO" id="GO:0006412">
    <property type="term" value="P:translation"/>
    <property type="evidence" value="ECO:0007669"/>
    <property type="project" value="UniProtKB-UniRule"/>
</dbReference>
<dbReference type="Gene3D" id="2.30.170.20">
    <property type="entry name" value="Ribosomal protein L24e"/>
    <property type="match status" value="1"/>
</dbReference>
<sequence>MSLRVKKCSFCGSEIPKGCGIMYVKTDGTILYFCSSKCRKSMIILKRKPHKVKWVIKSIKGKSK</sequence>
<evidence type="ECO:0000256" key="3">
    <source>
        <dbReference type="HAMAP-Rule" id="MF_00773"/>
    </source>
</evidence>
<dbReference type="GO" id="GO:0005840">
    <property type="term" value="C:ribosome"/>
    <property type="evidence" value="ECO:0007669"/>
    <property type="project" value="UniProtKB-KW"/>
</dbReference>
<evidence type="ECO:0000313" key="5">
    <source>
        <dbReference type="EMBL" id="RLE50979.1"/>
    </source>
</evidence>
<keyword evidence="3" id="KW-0862">Zinc</keyword>
<evidence type="ECO:0000313" key="6">
    <source>
        <dbReference type="Proteomes" id="UP000281962"/>
    </source>
</evidence>
<dbReference type="Proteomes" id="UP000281962">
    <property type="component" value="Unassembled WGS sequence"/>
</dbReference>
<dbReference type="InterPro" id="IPR055345">
    <property type="entry name" value="Ribosomal_eL24-rel_arc"/>
</dbReference>
<dbReference type="CDD" id="cd00472">
    <property type="entry name" value="Ribosomal_L24e_L24"/>
    <property type="match status" value="1"/>
</dbReference>
<feature type="binding site" evidence="3">
    <location>
        <position position="8"/>
    </location>
    <ligand>
        <name>Zn(2+)</name>
        <dbReference type="ChEBI" id="CHEBI:29105"/>
    </ligand>
</feature>
<feature type="domain" description="TRASH" evidence="4">
    <location>
        <begin position="8"/>
        <end position="46"/>
    </location>
</feature>
<keyword evidence="3" id="KW-0699">rRNA-binding</keyword>
<comment type="cofactor">
    <cofactor evidence="3">
        <name>Zn(2+)</name>
        <dbReference type="ChEBI" id="CHEBI:29105"/>
    </cofactor>
    <text evidence="3">Binds 1 zinc ion per subunit.</text>
</comment>
<proteinExistence type="inferred from homology"/>
<evidence type="ECO:0000259" key="4">
    <source>
        <dbReference type="SMART" id="SM00746"/>
    </source>
</evidence>
<protein>
    <recommendedName>
        <fullName evidence="3">Large ribosomal subunit protein eL24</fullName>
    </recommendedName>
</protein>
<dbReference type="InterPro" id="IPR011017">
    <property type="entry name" value="TRASH_dom"/>
</dbReference>
<keyword evidence="3" id="KW-0687">Ribonucleoprotein</keyword>
<comment type="similarity">
    <text evidence="1 3">Belongs to the eukaryotic ribosomal protein eL24 family.</text>
</comment>
<feature type="binding site" evidence="3">
    <location>
        <position position="38"/>
    </location>
    <ligand>
        <name>Zn(2+)</name>
        <dbReference type="ChEBI" id="CHEBI:29105"/>
    </ligand>
</feature>
<dbReference type="EMBL" id="QMQY01000031">
    <property type="protein sequence ID" value="RLE50979.1"/>
    <property type="molecule type" value="Genomic_DNA"/>
</dbReference>
<dbReference type="SMART" id="SM00746">
    <property type="entry name" value="TRASH"/>
    <property type="match status" value="1"/>
</dbReference>
<keyword evidence="3 5" id="KW-0689">Ribosomal protein</keyword>
<dbReference type="GO" id="GO:0019843">
    <property type="term" value="F:rRNA binding"/>
    <property type="evidence" value="ECO:0007669"/>
    <property type="project" value="UniProtKB-UniRule"/>
</dbReference>
<dbReference type="InterPro" id="IPR038630">
    <property type="entry name" value="L24e/L24_sf"/>
</dbReference>
<feature type="binding site" evidence="3">
    <location>
        <position position="34"/>
    </location>
    <ligand>
        <name>Zn(2+)</name>
        <dbReference type="ChEBI" id="CHEBI:29105"/>
    </ligand>
</feature>
<dbReference type="GO" id="GO:1990904">
    <property type="term" value="C:ribonucleoprotein complex"/>
    <property type="evidence" value="ECO:0007669"/>
    <property type="project" value="UniProtKB-KW"/>
</dbReference>
<feature type="zinc finger region" description="C4-type" evidence="3">
    <location>
        <begin position="8"/>
        <end position="38"/>
    </location>
</feature>
<dbReference type="InterPro" id="IPR000988">
    <property type="entry name" value="Ribosomal_eL24-rel_N"/>
</dbReference>
<evidence type="ECO:0000256" key="2">
    <source>
        <dbReference type="ARBA" id="ARBA00022771"/>
    </source>
</evidence>
<keyword evidence="2 3" id="KW-0863">Zinc-finger</keyword>
<dbReference type="GO" id="GO:0008270">
    <property type="term" value="F:zinc ion binding"/>
    <property type="evidence" value="ECO:0007669"/>
    <property type="project" value="UniProtKB-UniRule"/>
</dbReference>
<dbReference type="HAMAP" id="MF_00773">
    <property type="entry name" value="Ribosomal_eL24"/>
    <property type="match status" value="1"/>
</dbReference>
<comment type="function">
    <text evidence="3">Binds to the 23S rRNA.</text>
</comment>
<dbReference type="SUPFAM" id="SSF57716">
    <property type="entry name" value="Glucocorticoid receptor-like (DNA-binding domain)"/>
    <property type="match status" value="1"/>
</dbReference>
<dbReference type="GO" id="GO:0003735">
    <property type="term" value="F:structural constituent of ribosome"/>
    <property type="evidence" value="ECO:0007669"/>
    <property type="project" value="InterPro"/>
</dbReference>
<evidence type="ECO:0000256" key="1">
    <source>
        <dbReference type="ARBA" id="ARBA00005647"/>
    </source>
</evidence>
<accession>A0A497EV37</accession>